<dbReference type="Proteomes" id="UP001227268">
    <property type="component" value="Unassembled WGS sequence"/>
</dbReference>
<keyword evidence="2" id="KW-1185">Reference proteome</keyword>
<accession>A0ACC2WBF8</accession>
<sequence>MKLQNNLFVVTGGAGGIGKAVGSTLVVKGALVALFDILPNDKGDVVAEAMGKQAVYVQVDITDSDNVKEAISKALSHFKTELDAKSGKLSGCVHCAGIAIKQEWTNNMVDSIPNFEKMLKVNTIGTFVINAHIADAINAQYPKPEGDRFFVTDDERGIIVNFASVAGHDLYARCLSYGPTKAAVLGMTRSFADYLGPSGIRVCSVSPSIVISGLTAGFSGYFQDDLTAHAAFPRKPVPAEKIVDTVLLLIEQEWINGEDIRVDGGWRLVTDRAKDREDPRVLAPGLE</sequence>
<proteinExistence type="predicted"/>
<organism evidence="1 2">
    <name type="scientific">Naganishia friedmannii</name>
    <dbReference type="NCBI Taxonomy" id="89922"/>
    <lineage>
        <taxon>Eukaryota</taxon>
        <taxon>Fungi</taxon>
        <taxon>Dikarya</taxon>
        <taxon>Basidiomycota</taxon>
        <taxon>Agaricomycotina</taxon>
        <taxon>Tremellomycetes</taxon>
        <taxon>Filobasidiales</taxon>
        <taxon>Filobasidiaceae</taxon>
        <taxon>Naganishia</taxon>
    </lineage>
</organism>
<evidence type="ECO:0000313" key="2">
    <source>
        <dbReference type="Proteomes" id="UP001227268"/>
    </source>
</evidence>
<protein>
    <submittedName>
        <fullName evidence="1">Uncharacterized protein</fullName>
    </submittedName>
</protein>
<reference evidence="1" key="1">
    <citation type="submission" date="2023-04" db="EMBL/GenBank/DDBJ databases">
        <title>Draft Genome sequencing of Naganishia species isolated from polar environments using Oxford Nanopore Technology.</title>
        <authorList>
            <person name="Leo P."/>
            <person name="Venkateswaran K."/>
        </authorList>
    </citation>
    <scope>NUCLEOTIDE SEQUENCE</scope>
    <source>
        <strain evidence="1">MNA-CCFEE 5423</strain>
    </source>
</reference>
<name>A0ACC2WBF8_9TREE</name>
<dbReference type="EMBL" id="JASBWT010000001">
    <property type="protein sequence ID" value="KAJ9109088.1"/>
    <property type="molecule type" value="Genomic_DNA"/>
</dbReference>
<gene>
    <name evidence="1" type="ORF">QFC21_000416</name>
</gene>
<comment type="caution">
    <text evidence="1">The sequence shown here is derived from an EMBL/GenBank/DDBJ whole genome shotgun (WGS) entry which is preliminary data.</text>
</comment>
<evidence type="ECO:0000313" key="1">
    <source>
        <dbReference type="EMBL" id="KAJ9109088.1"/>
    </source>
</evidence>